<evidence type="ECO:0000256" key="11">
    <source>
        <dbReference type="PIRSR" id="PIRSR006268-2"/>
    </source>
</evidence>
<keyword evidence="3 10" id="KW-0285">Flavoprotein</keyword>
<comment type="catalytic activity">
    <reaction evidence="9 10">
        <text>L-threonyl-[protein] + FAD = FMN-L-threonyl-[protein] + AMP + H(+)</text>
        <dbReference type="Rhea" id="RHEA:36847"/>
        <dbReference type="Rhea" id="RHEA-COMP:11060"/>
        <dbReference type="Rhea" id="RHEA-COMP:11061"/>
        <dbReference type="ChEBI" id="CHEBI:15378"/>
        <dbReference type="ChEBI" id="CHEBI:30013"/>
        <dbReference type="ChEBI" id="CHEBI:57692"/>
        <dbReference type="ChEBI" id="CHEBI:74257"/>
        <dbReference type="ChEBI" id="CHEBI:456215"/>
        <dbReference type="EC" id="2.7.1.180"/>
    </reaction>
</comment>
<feature type="binding site" evidence="11">
    <location>
        <position position="140"/>
    </location>
    <ligand>
        <name>Mg(2+)</name>
        <dbReference type="ChEBI" id="CHEBI:18420"/>
    </ligand>
</feature>
<comment type="caution">
    <text evidence="12">The sequence shown here is derived from an EMBL/GenBank/DDBJ whole genome shotgun (WGS) entry which is preliminary data.</text>
</comment>
<name>A0A451GDV5_9SPHI</name>
<dbReference type="EMBL" id="SAYW01000001">
    <property type="protein sequence ID" value="RWU11089.1"/>
    <property type="molecule type" value="Genomic_DNA"/>
</dbReference>
<dbReference type="EC" id="2.7.1.180" evidence="1 10"/>
<accession>A0A451GDV5</accession>
<dbReference type="GO" id="GO:0046872">
    <property type="term" value="F:metal ion binding"/>
    <property type="evidence" value="ECO:0007669"/>
    <property type="project" value="UniProtKB-UniRule"/>
</dbReference>
<dbReference type="InterPro" id="IPR024932">
    <property type="entry name" value="ApbE"/>
</dbReference>
<dbReference type="Gene3D" id="3.10.520.10">
    <property type="entry name" value="ApbE-like domains"/>
    <property type="match status" value="1"/>
</dbReference>
<dbReference type="PANTHER" id="PTHR30040:SF2">
    <property type="entry name" value="FAD:PROTEIN FMN TRANSFERASE"/>
    <property type="match status" value="1"/>
</dbReference>
<keyword evidence="6 10" id="KW-0274">FAD</keyword>
<comment type="similarity">
    <text evidence="10">Belongs to the ApbE family.</text>
</comment>
<evidence type="ECO:0000256" key="2">
    <source>
        <dbReference type="ARBA" id="ARBA00016337"/>
    </source>
</evidence>
<organism evidence="12 13">
    <name type="scientific">Pedobacter chitinilyticus</name>
    <dbReference type="NCBI Taxonomy" id="2233776"/>
    <lineage>
        <taxon>Bacteria</taxon>
        <taxon>Pseudomonadati</taxon>
        <taxon>Bacteroidota</taxon>
        <taxon>Sphingobacteriia</taxon>
        <taxon>Sphingobacteriales</taxon>
        <taxon>Sphingobacteriaceae</taxon>
        <taxon>Pedobacter</taxon>
    </lineage>
</organism>
<dbReference type="InterPro" id="IPR003374">
    <property type="entry name" value="ApbE-like_sf"/>
</dbReference>
<keyword evidence="4 10" id="KW-0808">Transferase</keyword>
<keyword evidence="5 10" id="KW-0479">Metal-binding</keyword>
<evidence type="ECO:0000313" key="13">
    <source>
        <dbReference type="Proteomes" id="UP000284120"/>
    </source>
</evidence>
<evidence type="ECO:0000256" key="9">
    <source>
        <dbReference type="ARBA" id="ARBA00048540"/>
    </source>
</evidence>
<evidence type="ECO:0000256" key="4">
    <source>
        <dbReference type="ARBA" id="ARBA00022679"/>
    </source>
</evidence>
<dbReference type="PANTHER" id="PTHR30040">
    <property type="entry name" value="THIAMINE BIOSYNTHESIS LIPOPROTEIN APBE"/>
    <property type="match status" value="1"/>
</dbReference>
<dbReference type="GO" id="GO:0016740">
    <property type="term" value="F:transferase activity"/>
    <property type="evidence" value="ECO:0007669"/>
    <property type="project" value="UniProtKB-UniRule"/>
</dbReference>
<proteinExistence type="inferred from homology"/>
<comment type="cofactor">
    <cofactor evidence="11">
        <name>Mg(2+)</name>
        <dbReference type="ChEBI" id="CHEBI:18420"/>
    </cofactor>
    <cofactor evidence="11">
        <name>Mn(2+)</name>
        <dbReference type="ChEBI" id="CHEBI:29035"/>
    </cofactor>
    <text evidence="11">Magnesium. Can also use manganese.</text>
</comment>
<evidence type="ECO:0000256" key="7">
    <source>
        <dbReference type="ARBA" id="ARBA00022842"/>
    </source>
</evidence>
<sequence>MGSRFDISIVAADPKTADQHIDEVIAEMTRIEDLISDWKASSQISEVNRNAGIKAVKVDREVFDLTKRSLYFSAITQGAFDVSYAAMDKIWYFDGSMKAMPSEADIKKSVAKVGYRNIILDSAACTIFLKLEGMKIGFGATGKGYAADKGRELMEAKGVKAGIVNASGDMTTWGTKPNGKPWNVGITNPFDEEKSIAIIPLKRDAVTTSGSYEKFVEFNGKRYTHIINPVTGYPATGLISVTVIGPSAEMANGFSTSIMVLGKEKGLALIRQFPTYSCVMVTDEGEVIKSENFKGKLRKKLK</sequence>
<dbReference type="PIRSF" id="PIRSF006268">
    <property type="entry name" value="ApbE"/>
    <property type="match status" value="1"/>
</dbReference>
<gene>
    <name evidence="12" type="ORF">DPV69_06710</name>
</gene>
<feature type="binding site" evidence="11">
    <location>
        <position position="256"/>
    </location>
    <ligand>
        <name>Mg(2+)</name>
        <dbReference type="ChEBI" id="CHEBI:18420"/>
    </ligand>
</feature>
<evidence type="ECO:0000256" key="6">
    <source>
        <dbReference type="ARBA" id="ARBA00022827"/>
    </source>
</evidence>
<keyword evidence="7 10" id="KW-0460">Magnesium</keyword>
<protein>
    <recommendedName>
        <fullName evidence="2 10">FAD:protein FMN transferase</fullName>
        <ecNumber evidence="1 10">2.7.1.180</ecNumber>
    </recommendedName>
    <alternativeName>
        <fullName evidence="8 10">Flavin transferase</fullName>
    </alternativeName>
</protein>
<evidence type="ECO:0000256" key="3">
    <source>
        <dbReference type="ARBA" id="ARBA00022630"/>
    </source>
</evidence>
<dbReference type="SUPFAM" id="SSF143631">
    <property type="entry name" value="ApbE-like"/>
    <property type="match status" value="1"/>
</dbReference>
<dbReference type="OrthoDB" id="9778595at2"/>
<evidence type="ECO:0000256" key="8">
    <source>
        <dbReference type="ARBA" id="ARBA00031306"/>
    </source>
</evidence>
<dbReference type="AlphaFoldDB" id="A0A451GDV5"/>
<evidence type="ECO:0000313" key="12">
    <source>
        <dbReference type="EMBL" id="RWU11089.1"/>
    </source>
</evidence>
<keyword evidence="13" id="KW-1185">Reference proteome</keyword>
<evidence type="ECO:0000256" key="10">
    <source>
        <dbReference type="PIRNR" id="PIRNR006268"/>
    </source>
</evidence>
<reference evidence="12 13" key="1">
    <citation type="submission" date="2018-06" db="EMBL/GenBank/DDBJ databases">
        <title>Pedobacter endophyticus sp. nov., an endophytic bacterium isolated from a leaf of Triticum aestivum.</title>
        <authorList>
            <person name="Zhang L."/>
        </authorList>
    </citation>
    <scope>NUCLEOTIDE SEQUENCE [LARGE SCALE GENOMIC DNA]</scope>
    <source>
        <strain evidence="12 13">CM134L-2</strain>
    </source>
</reference>
<evidence type="ECO:0000256" key="5">
    <source>
        <dbReference type="ARBA" id="ARBA00022723"/>
    </source>
</evidence>
<evidence type="ECO:0000256" key="1">
    <source>
        <dbReference type="ARBA" id="ARBA00011955"/>
    </source>
</evidence>
<dbReference type="Pfam" id="PF02424">
    <property type="entry name" value="ApbE"/>
    <property type="match status" value="1"/>
</dbReference>
<dbReference type="Proteomes" id="UP000284120">
    <property type="component" value="Unassembled WGS sequence"/>
</dbReference>